<organism evidence="3 4">
    <name type="scientific">Geoanaerobacter pelophilus</name>
    <dbReference type="NCBI Taxonomy" id="60036"/>
    <lineage>
        <taxon>Bacteria</taxon>
        <taxon>Pseudomonadati</taxon>
        <taxon>Thermodesulfobacteriota</taxon>
        <taxon>Desulfuromonadia</taxon>
        <taxon>Geobacterales</taxon>
        <taxon>Geobacteraceae</taxon>
        <taxon>Geoanaerobacter</taxon>
    </lineage>
</organism>
<dbReference type="Gene3D" id="3.40.50.720">
    <property type="entry name" value="NAD(P)-binding Rossmann-like Domain"/>
    <property type="match status" value="1"/>
</dbReference>
<dbReference type="EMBL" id="JAHCVJ010000005">
    <property type="protein sequence ID" value="MBT0665145.1"/>
    <property type="molecule type" value="Genomic_DNA"/>
</dbReference>
<dbReference type="PANTHER" id="PTHR30388">
    <property type="entry name" value="ALDEHYDE OXIDOREDUCTASE MOLYBDENUM COFACTOR ASSEMBLY PROTEIN"/>
    <property type="match status" value="1"/>
</dbReference>
<evidence type="ECO:0000259" key="1">
    <source>
        <dbReference type="Pfam" id="PF02625"/>
    </source>
</evidence>
<dbReference type="AlphaFoldDB" id="A0AAW4L5P6"/>
<dbReference type="NCBIfam" id="NF045664">
    <property type="entry name" value="XdhC_rel_AOR"/>
    <property type="match status" value="1"/>
</dbReference>
<evidence type="ECO:0000313" key="3">
    <source>
        <dbReference type="EMBL" id="MBT0665145.1"/>
    </source>
</evidence>
<evidence type="ECO:0000313" key="4">
    <source>
        <dbReference type="Proteomes" id="UP000811899"/>
    </source>
</evidence>
<feature type="domain" description="XdhC- CoxI" evidence="1">
    <location>
        <begin position="14"/>
        <end position="78"/>
    </location>
</feature>
<gene>
    <name evidence="3" type="ORF">KI809_12630</name>
</gene>
<dbReference type="InterPro" id="IPR027051">
    <property type="entry name" value="XdhC_Rossmann_dom"/>
</dbReference>
<name>A0AAW4L5P6_9BACT</name>
<dbReference type="Pfam" id="PF13478">
    <property type="entry name" value="XdhC_C"/>
    <property type="match status" value="1"/>
</dbReference>
<protein>
    <submittedName>
        <fullName evidence="3">XdhC family protein</fullName>
    </submittedName>
</protein>
<comment type="caution">
    <text evidence="3">The sequence shown here is derived from an EMBL/GenBank/DDBJ whole genome shotgun (WGS) entry which is preliminary data.</text>
</comment>
<evidence type="ECO:0000259" key="2">
    <source>
        <dbReference type="Pfam" id="PF13478"/>
    </source>
</evidence>
<dbReference type="PANTHER" id="PTHR30388:SF6">
    <property type="entry name" value="XANTHINE DEHYDROGENASE SUBUNIT A-RELATED"/>
    <property type="match status" value="1"/>
</dbReference>
<dbReference type="InterPro" id="IPR052698">
    <property type="entry name" value="MoCofactor_Util/Proc"/>
</dbReference>
<sequence>MLISWAVNAICPALEQGEQLVLATVISKSGSAPCLAGSKMLVRSDGSFIGTIGGGALEAQGLERASQVFRTGISQHFTVDLSGRDAASMHMICGGRVEVLLEMITPDPATIAVFAALRGALAGEERCFLVSGLGPEGDISRIKRCLVRPDGTMTGPFPHPADWLAALAKLSHNATYPVLTVIEGERFLVERCYVPSTVFLFGAGHVSQQVAEMAAKVAFQAVVLDDREEFANRERFPTAEVVRVIESFDDCCAGLTIDADSYLVIVTRGHTHDKTVLTQALRTDACYIGMLGSRKKSVEIRRALVAEGFDEGRVNAVHCPIGLDIGAATTAEIGVSIVAELIQARAAREKLDGR</sequence>
<feature type="domain" description="XdhC Rossmann" evidence="2">
    <location>
        <begin position="198"/>
        <end position="341"/>
    </location>
</feature>
<proteinExistence type="predicted"/>
<dbReference type="RefSeq" id="WP_214171925.1">
    <property type="nucleotide sequence ID" value="NZ_JAHCVJ010000005.1"/>
</dbReference>
<dbReference type="Proteomes" id="UP000811899">
    <property type="component" value="Unassembled WGS sequence"/>
</dbReference>
<reference evidence="3 4" key="1">
    <citation type="submission" date="2021-05" db="EMBL/GenBank/DDBJ databases">
        <title>The draft genome of Geobacter pelophilus DSM 12255.</title>
        <authorList>
            <person name="Xu Z."/>
            <person name="Masuda Y."/>
            <person name="Itoh H."/>
            <person name="Senoo K."/>
        </authorList>
    </citation>
    <scope>NUCLEOTIDE SEQUENCE [LARGE SCALE GENOMIC DNA]</scope>
    <source>
        <strain evidence="3 4">DSM 12255</strain>
    </source>
</reference>
<dbReference type="InterPro" id="IPR003777">
    <property type="entry name" value="XdhC_CoxI"/>
</dbReference>
<accession>A0AAW4L5P6</accession>
<dbReference type="Pfam" id="PF02625">
    <property type="entry name" value="XdhC_CoxI"/>
    <property type="match status" value="1"/>
</dbReference>
<keyword evidence="4" id="KW-1185">Reference proteome</keyword>